<dbReference type="EMBL" id="CP019336">
    <property type="protein sequence ID" value="AUC22470.1"/>
    <property type="molecule type" value="Genomic_DNA"/>
</dbReference>
<keyword evidence="4" id="KW-1185">Reference proteome</keyword>
<evidence type="ECO:0000259" key="2">
    <source>
        <dbReference type="Pfam" id="PF13568"/>
    </source>
</evidence>
<sequence length="209" mass="24020">MKKGVAILFILLMTSSSNFGQSSMKYFVKGGLNLSNTNFKMIERGVSSSREFDNRKSFYVAAGINFPLTEVKDNILLQVQLVYSEQGWVYNYTEPGDFTAHEINQINLPIYLKTRVLHNFYLNIGTYLGYVVHSKEKTSDNPNRFEIEGYKNFDSGLLAGFEYHFNFGLFLETKYMFGLSDISKVAYPTSFIEHSYKNRVLQIGLGYTF</sequence>
<keyword evidence="1" id="KW-0732">Signal</keyword>
<feature type="signal peptide" evidence="1">
    <location>
        <begin position="1"/>
        <end position="20"/>
    </location>
</feature>
<organism evidence="3 4">
    <name type="scientific">Polaribacter sejongensis</name>
    <dbReference type="NCBI Taxonomy" id="985043"/>
    <lineage>
        <taxon>Bacteria</taxon>
        <taxon>Pseudomonadati</taxon>
        <taxon>Bacteroidota</taxon>
        <taxon>Flavobacteriia</taxon>
        <taxon>Flavobacteriales</taxon>
        <taxon>Flavobacteriaceae</taxon>
    </lineage>
</organism>
<feature type="chain" id="PRO_5046531083" description="Outer membrane protein beta-barrel domain-containing protein" evidence="1">
    <location>
        <begin position="21"/>
        <end position="209"/>
    </location>
</feature>
<dbReference type="Pfam" id="PF13568">
    <property type="entry name" value="OMP_b-brl_2"/>
    <property type="match status" value="1"/>
</dbReference>
<evidence type="ECO:0000256" key="1">
    <source>
        <dbReference type="SAM" id="SignalP"/>
    </source>
</evidence>
<evidence type="ECO:0000313" key="4">
    <source>
        <dbReference type="Proteomes" id="UP000232721"/>
    </source>
</evidence>
<evidence type="ECO:0000313" key="3">
    <source>
        <dbReference type="EMBL" id="AUC22470.1"/>
    </source>
</evidence>
<feature type="domain" description="Outer membrane protein beta-barrel" evidence="2">
    <location>
        <begin position="20"/>
        <end position="182"/>
    </location>
</feature>
<dbReference type="Proteomes" id="UP000232721">
    <property type="component" value="Chromosome"/>
</dbReference>
<gene>
    <name evidence="3" type="ORF">BTO15_10395</name>
</gene>
<dbReference type="InterPro" id="IPR025665">
    <property type="entry name" value="Beta-barrel_OMP_2"/>
</dbReference>
<dbReference type="RefSeq" id="WP_208888741.1">
    <property type="nucleotide sequence ID" value="NZ_CP019336.1"/>
</dbReference>
<reference evidence="3 4" key="1">
    <citation type="submission" date="2017-02" db="EMBL/GenBank/DDBJ databases">
        <title>Trade-off between light-utilization and light-protection in marine flavobacteria.</title>
        <authorList>
            <person name="Kumagai Y."/>
            <person name="Yoshizawa S."/>
            <person name="Kogure K."/>
            <person name="Iwasaki W."/>
        </authorList>
    </citation>
    <scope>NUCLEOTIDE SEQUENCE [LARGE SCALE GENOMIC DNA]</scope>
    <source>
        <strain evidence="3 4">KCTC 23670</strain>
    </source>
</reference>
<name>A0ABN5FDE5_9FLAO</name>
<protein>
    <recommendedName>
        <fullName evidence="2">Outer membrane protein beta-barrel domain-containing protein</fullName>
    </recommendedName>
</protein>
<proteinExistence type="predicted"/>
<accession>A0ABN5FDE5</accession>